<dbReference type="Proteomes" id="UP001166674">
    <property type="component" value="Unassembled WGS sequence"/>
</dbReference>
<accession>A0AA41T497</accession>
<reference evidence="2" key="1">
    <citation type="submission" date="2020-03" db="EMBL/GenBank/DDBJ databases">
        <title>Studies in the Genomics of Life Span.</title>
        <authorList>
            <person name="Glass D."/>
        </authorList>
    </citation>
    <scope>NUCLEOTIDE SEQUENCE</scope>
    <source>
        <strain evidence="2">SUZIE</strain>
        <tissue evidence="2">Muscle</tissue>
    </source>
</reference>
<evidence type="ECO:0000256" key="1">
    <source>
        <dbReference type="SAM" id="MobiDB-lite"/>
    </source>
</evidence>
<gene>
    <name evidence="2" type="ORF">SUZIE_176330</name>
</gene>
<dbReference type="EMBL" id="JAATJV010391540">
    <property type="protein sequence ID" value="MBZ3884116.1"/>
    <property type="molecule type" value="Genomic_DNA"/>
</dbReference>
<feature type="region of interest" description="Disordered" evidence="1">
    <location>
        <begin position="1"/>
        <end position="23"/>
    </location>
</feature>
<protein>
    <submittedName>
        <fullName evidence="2">Uncharacterized protein</fullName>
    </submittedName>
</protein>
<proteinExistence type="predicted"/>
<keyword evidence="3" id="KW-1185">Reference proteome</keyword>
<sequence length="94" mass="10381">MAGEGAPVMTTEEELATSGSSPHSLLTSTLLSVFGSEETEHEENLNKSILNDEIEDIIKCLPTKKAQDQENSQLSLTRPSKKNSFLYSLRHSMK</sequence>
<comment type="caution">
    <text evidence="2">The sequence shown here is derived from an EMBL/GenBank/DDBJ whole genome shotgun (WGS) entry which is preliminary data.</text>
</comment>
<evidence type="ECO:0000313" key="3">
    <source>
        <dbReference type="Proteomes" id="UP001166674"/>
    </source>
</evidence>
<evidence type="ECO:0000313" key="2">
    <source>
        <dbReference type="EMBL" id="MBZ3884116.1"/>
    </source>
</evidence>
<dbReference type="AlphaFoldDB" id="A0AA41T497"/>
<organism evidence="2 3">
    <name type="scientific">Sciurus carolinensis</name>
    <name type="common">Eastern gray squirrel</name>
    <dbReference type="NCBI Taxonomy" id="30640"/>
    <lineage>
        <taxon>Eukaryota</taxon>
        <taxon>Metazoa</taxon>
        <taxon>Chordata</taxon>
        <taxon>Craniata</taxon>
        <taxon>Vertebrata</taxon>
        <taxon>Euteleostomi</taxon>
        <taxon>Mammalia</taxon>
        <taxon>Eutheria</taxon>
        <taxon>Euarchontoglires</taxon>
        <taxon>Glires</taxon>
        <taxon>Rodentia</taxon>
        <taxon>Sciuromorpha</taxon>
        <taxon>Sciuridae</taxon>
        <taxon>Sciurinae</taxon>
        <taxon>Sciurini</taxon>
        <taxon>Sciurus</taxon>
    </lineage>
</organism>
<name>A0AA41T497_SCICA</name>